<evidence type="ECO:0000313" key="1">
    <source>
        <dbReference type="EMBL" id="CAK9136328.1"/>
    </source>
</evidence>
<organism evidence="1 2">
    <name type="scientific">Ilex paraguariensis</name>
    <name type="common">yerba mate</name>
    <dbReference type="NCBI Taxonomy" id="185542"/>
    <lineage>
        <taxon>Eukaryota</taxon>
        <taxon>Viridiplantae</taxon>
        <taxon>Streptophyta</taxon>
        <taxon>Embryophyta</taxon>
        <taxon>Tracheophyta</taxon>
        <taxon>Spermatophyta</taxon>
        <taxon>Magnoliopsida</taxon>
        <taxon>eudicotyledons</taxon>
        <taxon>Gunneridae</taxon>
        <taxon>Pentapetalae</taxon>
        <taxon>asterids</taxon>
        <taxon>campanulids</taxon>
        <taxon>Aquifoliales</taxon>
        <taxon>Aquifoliaceae</taxon>
        <taxon>Ilex</taxon>
    </lineage>
</organism>
<comment type="caution">
    <text evidence="1">The sequence shown here is derived from an EMBL/GenBank/DDBJ whole genome shotgun (WGS) entry which is preliminary data.</text>
</comment>
<protein>
    <submittedName>
        <fullName evidence="1">Uncharacterized protein</fullName>
    </submittedName>
</protein>
<name>A0ABC8QUP1_9AQUA</name>
<evidence type="ECO:0000313" key="2">
    <source>
        <dbReference type="Proteomes" id="UP001642360"/>
    </source>
</evidence>
<dbReference type="AlphaFoldDB" id="A0ABC8QUP1"/>
<accession>A0ABC8QUP1</accession>
<reference evidence="1 2" key="1">
    <citation type="submission" date="2024-02" db="EMBL/GenBank/DDBJ databases">
        <authorList>
            <person name="Vignale AGUSTIN F."/>
            <person name="Sosa J E."/>
            <person name="Modenutti C."/>
        </authorList>
    </citation>
    <scope>NUCLEOTIDE SEQUENCE [LARGE SCALE GENOMIC DNA]</scope>
</reference>
<dbReference type="EMBL" id="CAUOFW020000748">
    <property type="protein sequence ID" value="CAK9136328.1"/>
    <property type="molecule type" value="Genomic_DNA"/>
</dbReference>
<keyword evidence="2" id="KW-1185">Reference proteome</keyword>
<sequence length="135" mass="14984">MVTVDTALPQQNLLRSFMSNTHGVAWVGISTCPMYTFGGGPKSHEMMGIFNQNRSWDRPRDEPNISYFYPHHPPFMTAMQQPHYQCYPSSFSDSTASTPQVSVTEPTSSLSEDIMASQCETIAPPFIDFLGVGAI</sequence>
<proteinExistence type="predicted"/>
<dbReference type="Proteomes" id="UP001642360">
    <property type="component" value="Unassembled WGS sequence"/>
</dbReference>
<gene>
    <name evidence="1" type="ORF">ILEXP_LOCUS3304</name>
</gene>